<accession>A0A9D4A5B5</accession>
<sequence>MLWRVSWNFLPTMVNLCVKRLTQSNMCSRCKAVQRESKDYLEWLTWIFTRCTELQRRVFVCKIWVLWLDRNRNLHKGKSYSGTEATNFAKHYICELDGLAKRKIITVGEKEKWKSPDDPTIKINFDASFNCMSFTSASAIVARNANGEVIISKFYLHTAVGMAFDAKAIACFEFKLTGIEMGFTDVIVEGDSKSIINKCMTRSIDKSQIRTHIKNIQKEKERFQSLVFHFVPRSANQLAHNIARTSLKQKKMVYLMGEVPSYTKQQ</sequence>
<dbReference type="InterPro" id="IPR012337">
    <property type="entry name" value="RNaseH-like_sf"/>
</dbReference>
<proteinExistence type="predicted"/>
<dbReference type="InterPro" id="IPR044730">
    <property type="entry name" value="RNase_H-like_dom_plant"/>
</dbReference>
<dbReference type="SUPFAM" id="SSF53098">
    <property type="entry name" value="Ribonuclease H-like"/>
    <property type="match status" value="1"/>
</dbReference>
<dbReference type="AlphaFoldDB" id="A0A9D4A5B5"/>
<dbReference type="GO" id="GO:0003676">
    <property type="term" value="F:nucleic acid binding"/>
    <property type="evidence" value="ECO:0007669"/>
    <property type="project" value="InterPro"/>
</dbReference>
<dbReference type="GO" id="GO:0004523">
    <property type="term" value="F:RNA-DNA hybrid ribonuclease activity"/>
    <property type="evidence" value="ECO:0007669"/>
    <property type="project" value="InterPro"/>
</dbReference>
<name>A0A9D4A5B5_9ROSI</name>
<evidence type="ECO:0000313" key="3">
    <source>
        <dbReference type="Proteomes" id="UP000828251"/>
    </source>
</evidence>
<organism evidence="2 3">
    <name type="scientific">Gossypium stocksii</name>
    <dbReference type="NCBI Taxonomy" id="47602"/>
    <lineage>
        <taxon>Eukaryota</taxon>
        <taxon>Viridiplantae</taxon>
        <taxon>Streptophyta</taxon>
        <taxon>Embryophyta</taxon>
        <taxon>Tracheophyta</taxon>
        <taxon>Spermatophyta</taxon>
        <taxon>Magnoliopsida</taxon>
        <taxon>eudicotyledons</taxon>
        <taxon>Gunneridae</taxon>
        <taxon>Pentapetalae</taxon>
        <taxon>rosids</taxon>
        <taxon>malvids</taxon>
        <taxon>Malvales</taxon>
        <taxon>Malvaceae</taxon>
        <taxon>Malvoideae</taxon>
        <taxon>Gossypium</taxon>
    </lineage>
</organism>
<dbReference type="PANTHER" id="PTHR47074">
    <property type="entry name" value="BNAC02G40300D PROTEIN"/>
    <property type="match status" value="1"/>
</dbReference>
<feature type="domain" description="RNase H type-1" evidence="1">
    <location>
        <begin position="124"/>
        <end position="244"/>
    </location>
</feature>
<dbReference type="InterPro" id="IPR052929">
    <property type="entry name" value="RNase_H-like_EbsB-rel"/>
</dbReference>
<dbReference type="Proteomes" id="UP000828251">
    <property type="component" value="Unassembled WGS sequence"/>
</dbReference>
<dbReference type="Pfam" id="PF13456">
    <property type="entry name" value="RVT_3"/>
    <property type="match status" value="1"/>
</dbReference>
<dbReference type="PANTHER" id="PTHR47074:SF61">
    <property type="entry name" value="RNASE H TYPE-1 DOMAIN-CONTAINING PROTEIN"/>
    <property type="match status" value="1"/>
</dbReference>
<dbReference type="Gene3D" id="3.30.420.10">
    <property type="entry name" value="Ribonuclease H-like superfamily/Ribonuclease H"/>
    <property type="match status" value="1"/>
</dbReference>
<evidence type="ECO:0000313" key="2">
    <source>
        <dbReference type="EMBL" id="KAH1091582.1"/>
    </source>
</evidence>
<dbReference type="OrthoDB" id="999497at2759"/>
<dbReference type="CDD" id="cd06222">
    <property type="entry name" value="RNase_H_like"/>
    <property type="match status" value="1"/>
</dbReference>
<protein>
    <recommendedName>
        <fullName evidence="1">RNase H type-1 domain-containing protein</fullName>
    </recommendedName>
</protein>
<dbReference type="EMBL" id="JAIQCV010000006">
    <property type="protein sequence ID" value="KAH1091582.1"/>
    <property type="molecule type" value="Genomic_DNA"/>
</dbReference>
<dbReference type="InterPro" id="IPR002156">
    <property type="entry name" value="RNaseH_domain"/>
</dbReference>
<evidence type="ECO:0000259" key="1">
    <source>
        <dbReference type="Pfam" id="PF13456"/>
    </source>
</evidence>
<dbReference type="InterPro" id="IPR036397">
    <property type="entry name" value="RNaseH_sf"/>
</dbReference>
<reference evidence="2 3" key="1">
    <citation type="journal article" date="2021" name="Plant Biotechnol. J.">
        <title>Multi-omics assisted identification of the key and species-specific regulatory components of drought-tolerant mechanisms in Gossypium stocksii.</title>
        <authorList>
            <person name="Yu D."/>
            <person name="Ke L."/>
            <person name="Zhang D."/>
            <person name="Wu Y."/>
            <person name="Sun Y."/>
            <person name="Mei J."/>
            <person name="Sun J."/>
            <person name="Sun Y."/>
        </authorList>
    </citation>
    <scope>NUCLEOTIDE SEQUENCE [LARGE SCALE GENOMIC DNA]</scope>
    <source>
        <strain evidence="3">cv. E1</strain>
        <tissue evidence="2">Leaf</tissue>
    </source>
</reference>
<comment type="caution">
    <text evidence="2">The sequence shown here is derived from an EMBL/GenBank/DDBJ whole genome shotgun (WGS) entry which is preliminary data.</text>
</comment>
<gene>
    <name evidence="2" type="ORF">J1N35_018839</name>
</gene>
<keyword evidence="3" id="KW-1185">Reference proteome</keyword>